<keyword evidence="1 2" id="KW-0808">Transferase</keyword>
<dbReference type="RefSeq" id="WP_062803389.1">
    <property type="nucleotide sequence ID" value="NZ_CP014845.1"/>
</dbReference>
<evidence type="ECO:0000256" key="1">
    <source>
        <dbReference type="ARBA" id="ARBA00022679"/>
    </source>
</evidence>
<reference evidence="2 3" key="1">
    <citation type="submission" date="2016-03" db="EMBL/GenBank/DDBJ databases">
        <title>Complete genome sequence of a novel chlorpyrifos degrading bacterium, Cupriavidus nantongensis sp. X1.</title>
        <authorList>
            <person name="Fang L."/>
        </authorList>
    </citation>
    <scope>NUCLEOTIDE SEQUENCE [LARGE SCALE GENOMIC DNA]</scope>
    <source>
        <strain evidence="2 3">X1</strain>
    </source>
</reference>
<dbReference type="KEGG" id="cnan:A2G96_27860"/>
<evidence type="ECO:0000313" key="3">
    <source>
        <dbReference type="Proteomes" id="UP000075238"/>
    </source>
</evidence>
<dbReference type="Proteomes" id="UP000075238">
    <property type="component" value="Chromosome 2"/>
</dbReference>
<proteinExistence type="predicted"/>
<dbReference type="Gene3D" id="3.40.1080.10">
    <property type="entry name" value="Glutaconate Coenzyme A-transferase"/>
    <property type="match status" value="1"/>
</dbReference>
<organism evidence="2 3">
    <name type="scientific">Cupriavidus nantongensis</name>
    <dbReference type="NCBI Taxonomy" id="1796606"/>
    <lineage>
        <taxon>Bacteria</taxon>
        <taxon>Pseudomonadati</taxon>
        <taxon>Pseudomonadota</taxon>
        <taxon>Betaproteobacteria</taxon>
        <taxon>Burkholderiales</taxon>
        <taxon>Burkholderiaceae</taxon>
        <taxon>Cupriavidus</taxon>
    </lineage>
</organism>
<dbReference type="EMBL" id="CP014845">
    <property type="protein sequence ID" value="AMR81593.1"/>
    <property type="molecule type" value="Genomic_DNA"/>
</dbReference>
<dbReference type="PANTHER" id="PTHR13707:SF60">
    <property type="entry name" value="ACETATE COA-TRANSFERASE SUBUNIT ALPHA"/>
    <property type="match status" value="1"/>
</dbReference>
<accession>A0A142JU31</accession>
<name>A0A142JU31_9BURK</name>
<dbReference type="SUPFAM" id="SSF100950">
    <property type="entry name" value="NagB/RpiA/CoA transferase-like"/>
    <property type="match status" value="1"/>
</dbReference>
<dbReference type="SMART" id="SM00882">
    <property type="entry name" value="CoA_trans"/>
    <property type="match status" value="1"/>
</dbReference>
<dbReference type="InterPro" id="IPR012792">
    <property type="entry name" value="3-oxoacid_CoA-transf_A"/>
</dbReference>
<sequence length="225" mass="23775">MQDKVIASAAEAVADIRSGASIFVGGFGGSGIPTQLLAALLARTSVTDLTLVNNNAGAGDASFVALVRAGRVRRIVCSYPRMPGSEVLRELVLAGKLQVDVMPQGTLVERIRAAGAGLGPFFTPTGYGTPFASGKESRVINGRGYILEQPLHADYAFINAWRADRLGNLEYRYAQRNFGPVMCTAAKTTIVEADTIVATGALDPCHIVTASVFVSRVVRRESCAT</sequence>
<dbReference type="GO" id="GO:0008410">
    <property type="term" value="F:CoA-transferase activity"/>
    <property type="evidence" value="ECO:0007669"/>
    <property type="project" value="InterPro"/>
</dbReference>
<dbReference type="NCBIfam" id="TIGR02429">
    <property type="entry name" value="pcaI_scoA_fam"/>
    <property type="match status" value="1"/>
</dbReference>
<dbReference type="Pfam" id="PF01144">
    <property type="entry name" value="CoA_trans"/>
    <property type="match status" value="1"/>
</dbReference>
<dbReference type="InterPro" id="IPR037171">
    <property type="entry name" value="NagB/RpiA_transferase-like"/>
</dbReference>
<dbReference type="InterPro" id="IPR004165">
    <property type="entry name" value="CoA_trans_fam_I"/>
</dbReference>
<dbReference type="PANTHER" id="PTHR13707">
    <property type="entry name" value="KETOACID-COENZYME A TRANSFERASE"/>
    <property type="match status" value="1"/>
</dbReference>
<protein>
    <submittedName>
        <fullName evidence="2">3-oxoacid CoA-transferase</fullName>
    </submittedName>
</protein>
<evidence type="ECO:0000313" key="2">
    <source>
        <dbReference type="EMBL" id="AMR81593.1"/>
    </source>
</evidence>
<gene>
    <name evidence="2" type="ORF">A2G96_27860</name>
</gene>
<keyword evidence="3" id="KW-1185">Reference proteome</keyword>
<dbReference type="OrthoDB" id="9777193at2"/>
<dbReference type="AlphaFoldDB" id="A0A142JU31"/>
<dbReference type="STRING" id="1796606.A2G96_27860"/>